<organism evidence="6 7">
    <name type="scientific">Nocardioides bruguierae</name>
    <dbReference type="NCBI Taxonomy" id="2945102"/>
    <lineage>
        <taxon>Bacteria</taxon>
        <taxon>Bacillati</taxon>
        <taxon>Actinomycetota</taxon>
        <taxon>Actinomycetes</taxon>
        <taxon>Propionibacteriales</taxon>
        <taxon>Nocardioidaceae</taxon>
        <taxon>Nocardioides</taxon>
    </lineage>
</organism>
<dbReference type="InterPro" id="IPR050109">
    <property type="entry name" value="HTH-type_TetR-like_transc_reg"/>
</dbReference>
<dbReference type="PANTHER" id="PTHR30055:SF234">
    <property type="entry name" value="HTH-TYPE TRANSCRIPTIONAL REGULATOR BETI"/>
    <property type="match status" value="1"/>
</dbReference>
<sequence length="194" mass="21165">MTATSPTTNERVEQAATRLFAQRGFHGTGIRRLAQESGLTSASLYHWMGTKEELLARLMRSALERLTAEARAALAGAGEDPRDRLDALVRVHVRAHAERPEQTRVVDGELGALTPDARAGVVALRDEYEDLWRTVIEDGVDQGLLVVAQPDLARRAVLEMCSSVARWFRSDGDLGVAEVAEEHVSLARGALGAR</sequence>
<dbReference type="PROSITE" id="PS50977">
    <property type="entry name" value="HTH_TETR_2"/>
    <property type="match status" value="1"/>
</dbReference>
<gene>
    <name evidence="6" type="ORF">M8330_01685</name>
</gene>
<evidence type="ECO:0000259" key="5">
    <source>
        <dbReference type="PROSITE" id="PS50977"/>
    </source>
</evidence>
<evidence type="ECO:0000313" key="6">
    <source>
        <dbReference type="EMBL" id="MCM0619003.1"/>
    </source>
</evidence>
<protein>
    <submittedName>
        <fullName evidence="6">TetR/AcrR family transcriptional regulator</fullName>
    </submittedName>
</protein>
<dbReference type="Pfam" id="PF17932">
    <property type="entry name" value="TetR_C_24"/>
    <property type="match status" value="1"/>
</dbReference>
<dbReference type="GO" id="GO:0000976">
    <property type="term" value="F:transcription cis-regulatory region binding"/>
    <property type="evidence" value="ECO:0007669"/>
    <property type="project" value="TreeGrafter"/>
</dbReference>
<accession>A0A9X2D468</accession>
<evidence type="ECO:0000313" key="7">
    <source>
        <dbReference type="Proteomes" id="UP001139485"/>
    </source>
</evidence>
<evidence type="ECO:0000256" key="1">
    <source>
        <dbReference type="ARBA" id="ARBA00023015"/>
    </source>
</evidence>
<proteinExistence type="predicted"/>
<feature type="DNA-binding region" description="H-T-H motif" evidence="4">
    <location>
        <begin position="29"/>
        <end position="48"/>
    </location>
</feature>
<dbReference type="Proteomes" id="UP001139485">
    <property type="component" value="Unassembled WGS sequence"/>
</dbReference>
<dbReference type="Gene3D" id="1.10.10.60">
    <property type="entry name" value="Homeodomain-like"/>
    <property type="match status" value="1"/>
</dbReference>
<comment type="caution">
    <text evidence="6">The sequence shown here is derived from an EMBL/GenBank/DDBJ whole genome shotgun (WGS) entry which is preliminary data.</text>
</comment>
<dbReference type="InterPro" id="IPR001647">
    <property type="entry name" value="HTH_TetR"/>
</dbReference>
<keyword evidence="1" id="KW-0805">Transcription regulation</keyword>
<dbReference type="Gene3D" id="1.10.357.10">
    <property type="entry name" value="Tetracycline Repressor, domain 2"/>
    <property type="match status" value="1"/>
</dbReference>
<keyword evidence="3" id="KW-0804">Transcription</keyword>
<dbReference type="PRINTS" id="PR00455">
    <property type="entry name" value="HTHTETR"/>
</dbReference>
<keyword evidence="7" id="KW-1185">Reference proteome</keyword>
<dbReference type="InterPro" id="IPR009057">
    <property type="entry name" value="Homeodomain-like_sf"/>
</dbReference>
<dbReference type="AlphaFoldDB" id="A0A9X2D468"/>
<dbReference type="RefSeq" id="WP_250825913.1">
    <property type="nucleotide sequence ID" value="NZ_JAMOIL010000001.1"/>
</dbReference>
<dbReference type="Pfam" id="PF00440">
    <property type="entry name" value="TetR_N"/>
    <property type="match status" value="1"/>
</dbReference>
<feature type="domain" description="HTH tetR-type" evidence="5">
    <location>
        <begin position="6"/>
        <end position="66"/>
    </location>
</feature>
<dbReference type="PANTHER" id="PTHR30055">
    <property type="entry name" value="HTH-TYPE TRANSCRIPTIONAL REGULATOR RUTR"/>
    <property type="match status" value="1"/>
</dbReference>
<evidence type="ECO:0000256" key="4">
    <source>
        <dbReference type="PROSITE-ProRule" id="PRU00335"/>
    </source>
</evidence>
<keyword evidence="2 4" id="KW-0238">DNA-binding</keyword>
<dbReference type="InterPro" id="IPR036271">
    <property type="entry name" value="Tet_transcr_reg_TetR-rel_C_sf"/>
</dbReference>
<evidence type="ECO:0000256" key="2">
    <source>
        <dbReference type="ARBA" id="ARBA00023125"/>
    </source>
</evidence>
<dbReference type="SUPFAM" id="SSF46689">
    <property type="entry name" value="Homeodomain-like"/>
    <property type="match status" value="1"/>
</dbReference>
<dbReference type="EMBL" id="JAMOIL010000001">
    <property type="protein sequence ID" value="MCM0619003.1"/>
    <property type="molecule type" value="Genomic_DNA"/>
</dbReference>
<dbReference type="SUPFAM" id="SSF48498">
    <property type="entry name" value="Tetracyclin repressor-like, C-terminal domain"/>
    <property type="match status" value="1"/>
</dbReference>
<name>A0A9X2D468_9ACTN</name>
<dbReference type="InterPro" id="IPR041490">
    <property type="entry name" value="KstR2_TetR_C"/>
</dbReference>
<evidence type="ECO:0000256" key="3">
    <source>
        <dbReference type="ARBA" id="ARBA00023163"/>
    </source>
</evidence>
<dbReference type="GO" id="GO:0003700">
    <property type="term" value="F:DNA-binding transcription factor activity"/>
    <property type="evidence" value="ECO:0007669"/>
    <property type="project" value="TreeGrafter"/>
</dbReference>
<reference evidence="6" key="1">
    <citation type="submission" date="2022-05" db="EMBL/GenBank/DDBJ databases">
        <authorList>
            <person name="Tuo L."/>
        </authorList>
    </citation>
    <scope>NUCLEOTIDE SEQUENCE</scope>
    <source>
        <strain evidence="6">BSK12Z-4</strain>
    </source>
</reference>